<dbReference type="GO" id="GO:0016787">
    <property type="term" value="F:hydrolase activity"/>
    <property type="evidence" value="ECO:0007669"/>
    <property type="project" value="UniProtKB-KW"/>
</dbReference>
<feature type="domain" description="Alpha/beta hydrolase fold-5" evidence="2">
    <location>
        <begin position="61"/>
        <end position="223"/>
    </location>
</feature>
<protein>
    <submittedName>
        <fullName evidence="3">Alpha/beta hydrolase</fullName>
    </submittedName>
</protein>
<evidence type="ECO:0000313" key="3">
    <source>
        <dbReference type="EMBL" id="MFC6179952.1"/>
    </source>
</evidence>
<evidence type="ECO:0000256" key="1">
    <source>
        <dbReference type="SAM" id="Phobius"/>
    </source>
</evidence>
<dbReference type="RefSeq" id="WP_137628127.1">
    <property type="nucleotide sequence ID" value="NZ_BJDJ01000006.1"/>
</dbReference>
<proteinExistence type="predicted"/>
<name>A0ABW1RWX0_9LACO</name>
<dbReference type="EMBL" id="JBHSSC010000005">
    <property type="protein sequence ID" value="MFC6179952.1"/>
    <property type="molecule type" value="Genomic_DNA"/>
</dbReference>
<keyword evidence="3" id="KW-0378">Hydrolase</keyword>
<dbReference type="InterPro" id="IPR029058">
    <property type="entry name" value="AB_hydrolase_fold"/>
</dbReference>
<evidence type="ECO:0000259" key="2">
    <source>
        <dbReference type="Pfam" id="PF12695"/>
    </source>
</evidence>
<organism evidence="3 4">
    <name type="scientific">Lactiplantibacillus daowaiensis</name>
    <dbReference type="NCBI Taxonomy" id="2559918"/>
    <lineage>
        <taxon>Bacteria</taxon>
        <taxon>Bacillati</taxon>
        <taxon>Bacillota</taxon>
        <taxon>Bacilli</taxon>
        <taxon>Lactobacillales</taxon>
        <taxon>Lactobacillaceae</taxon>
        <taxon>Lactiplantibacillus</taxon>
    </lineage>
</organism>
<keyword evidence="1" id="KW-1133">Transmembrane helix</keyword>
<dbReference type="Gene3D" id="3.40.50.1820">
    <property type="entry name" value="alpha/beta hydrolase"/>
    <property type="match status" value="1"/>
</dbReference>
<dbReference type="SUPFAM" id="SSF53474">
    <property type="entry name" value="alpha/beta-Hydrolases"/>
    <property type="match status" value="1"/>
</dbReference>
<dbReference type="Proteomes" id="UP001596282">
    <property type="component" value="Unassembled WGS sequence"/>
</dbReference>
<reference evidence="4" key="1">
    <citation type="journal article" date="2019" name="Int. J. Syst. Evol. Microbiol.">
        <title>The Global Catalogue of Microorganisms (GCM) 10K type strain sequencing project: providing services to taxonomists for standard genome sequencing and annotation.</title>
        <authorList>
            <consortium name="The Broad Institute Genomics Platform"/>
            <consortium name="The Broad Institute Genome Sequencing Center for Infectious Disease"/>
            <person name="Wu L."/>
            <person name="Ma J."/>
        </authorList>
    </citation>
    <scope>NUCLEOTIDE SEQUENCE [LARGE SCALE GENOMIC DNA]</scope>
    <source>
        <strain evidence="4">CCM 8933</strain>
    </source>
</reference>
<sequence length="238" mass="25824">MKRKTKVLCWSLGVVIILLGIGLGVFKAKEYQPSSAATNAATSAKITKKYTVFKGQSTKPAVIFYPGALVAPNSYSVWARQLAKHGYTVYLMHFPLDLAVLAGNRAAAVPTAARKNYVIGGHSLGGVMASRYAAVHPKGLMGIFYLASYPDKKGSLKATTLPALSVTASRDGVLNWTSYRQSKHYLPAETQFVTLKGGNHAGFGSYGHQKGDHTATISTHRQQQLVETTLLQWLRQLK</sequence>
<keyword evidence="1" id="KW-0472">Membrane</keyword>
<dbReference type="InterPro" id="IPR029059">
    <property type="entry name" value="AB_hydrolase_5"/>
</dbReference>
<feature type="transmembrane region" description="Helical" evidence="1">
    <location>
        <begin position="7"/>
        <end position="26"/>
    </location>
</feature>
<comment type="caution">
    <text evidence="3">The sequence shown here is derived from an EMBL/GenBank/DDBJ whole genome shotgun (WGS) entry which is preliminary data.</text>
</comment>
<evidence type="ECO:0000313" key="4">
    <source>
        <dbReference type="Proteomes" id="UP001596282"/>
    </source>
</evidence>
<keyword evidence="4" id="KW-1185">Reference proteome</keyword>
<keyword evidence="1" id="KW-0812">Transmembrane</keyword>
<gene>
    <name evidence="3" type="ORF">ACFP5Y_01660</name>
</gene>
<dbReference type="Pfam" id="PF12695">
    <property type="entry name" value="Abhydrolase_5"/>
    <property type="match status" value="1"/>
</dbReference>
<accession>A0ABW1RWX0</accession>